<sequence>MIFGRRKNKDVDVEETDEEALDSTDETEAAEDPDEVEDDDAREDETYRINLEREDGPFDIDEVDLDADDIARIDFGSLIVTPFENMEMQIQVDQETGQVQSLLVVQDGSAIEVALFAAPANGQMIGQVHEEMIEGTESQGGDASVTQGILGAELRRVVPMEGPDGEQGYHVSRSWLAQGPRWLLRGVLMGSSAMEEELDPTGRLLLEFFCNLVVRRDDRPRVPGDIITLQMPADLAPEES</sequence>
<feature type="compositionally biased region" description="Acidic residues" evidence="1">
    <location>
        <begin position="12"/>
        <end position="43"/>
    </location>
</feature>
<evidence type="ECO:0008006" key="4">
    <source>
        <dbReference type="Google" id="ProtNLM"/>
    </source>
</evidence>
<evidence type="ECO:0000313" key="3">
    <source>
        <dbReference type="Proteomes" id="UP000251995"/>
    </source>
</evidence>
<evidence type="ECO:0000256" key="1">
    <source>
        <dbReference type="SAM" id="MobiDB-lite"/>
    </source>
</evidence>
<evidence type="ECO:0000313" key="2">
    <source>
        <dbReference type="EMBL" id="AXE38931.1"/>
    </source>
</evidence>
<dbReference type="Proteomes" id="UP000251995">
    <property type="component" value="Chromosome"/>
</dbReference>
<accession>A0A344UUI3</accession>
<protein>
    <recommendedName>
        <fullName evidence="4">DUF3710 domain-containing protein</fullName>
    </recommendedName>
</protein>
<keyword evidence="3" id="KW-1185">Reference proteome</keyword>
<name>A0A344UUI3_9ACTN</name>
<dbReference type="AlphaFoldDB" id="A0A344UUI3"/>
<feature type="region of interest" description="Disordered" evidence="1">
    <location>
        <begin position="1"/>
        <end position="43"/>
    </location>
</feature>
<gene>
    <name evidence="2" type="ORF">JS278_01772</name>
</gene>
<dbReference type="EMBL" id="CP025198">
    <property type="protein sequence ID" value="AXE38931.1"/>
    <property type="molecule type" value="Genomic_DNA"/>
</dbReference>
<reference evidence="2 3" key="1">
    <citation type="submission" date="2017-12" db="EMBL/GenBank/DDBJ databases">
        <title>The whole genome sequence of the Acidipropionibacterium virtanenii sp. nov. type strain JS278.</title>
        <authorList>
            <person name="Laine P."/>
            <person name="Deptula P."/>
            <person name="Varmanen P."/>
            <person name="Auvinen P."/>
        </authorList>
    </citation>
    <scope>NUCLEOTIDE SEQUENCE [LARGE SCALE GENOMIC DNA]</scope>
    <source>
        <strain evidence="2 3">JS278</strain>
    </source>
</reference>
<proteinExistence type="predicted"/>
<dbReference type="KEGG" id="acij:JS278_01772"/>
<dbReference type="Pfam" id="PF12502">
    <property type="entry name" value="DUF3710"/>
    <property type="match status" value="1"/>
</dbReference>
<dbReference type="InterPro" id="IPR022183">
    <property type="entry name" value="DUF3710"/>
</dbReference>
<organism evidence="2 3">
    <name type="scientific">Acidipropionibacterium virtanenii</name>
    <dbReference type="NCBI Taxonomy" id="2057246"/>
    <lineage>
        <taxon>Bacteria</taxon>
        <taxon>Bacillati</taxon>
        <taxon>Actinomycetota</taxon>
        <taxon>Actinomycetes</taxon>
        <taxon>Propionibacteriales</taxon>
        <taxon>Propionibacteriaceae</taxon>
        <taxon>Acidipropionibacterium</taxon>
    </lineage>
</organism>